<organism evidence="7 8">
    <name type="scientific">Sinanodonta woodiana</name>
    <name type="common">Chinese pond mussel</name>
    <name type="synonym">Anodonta woodiana</name>
    <dbReference type="NCBI Taxonomy" id="1069815"/>
    <lineage>
        <taxon>Eukaryota</taxon>
        <taxon>Metazoa</taxon>
        <taxon>Spiralia</taxon>
        <taxon>Lophotrochozoa</taxon>
        <taxon>Mollusca</taxon>
        <taxon>Bivalvia</taxon>
        <taxon>Autobranchia</taxon>
        <taxon>Heteroconchia</taxon>
        <taxon>Palaeoheterodonta</taxon>
        <taxon>Unionida</taxon>
        <taxon>Unionoidea</taxon>
        <taxon>Unionidae</taxon>
        <taxon>Unioninae</taxon>
        <taxon>Sinanodonta</taxon>
    </lineage>
</organism>
<dbReference type="GO" id="GO:0008270">
    <property type="term" value="F:zinc ion binding"/>
    <property type="evidence" value="ECO:0007669"/>
    <property type="project" value="UniProtKB-KW"/>
</dbReference>
<dbReference type="SUPFAM" id="SSF57850">
    <property type="entry name" value="RING/U-box"/>
    <property type="match status" value="1"/>
</dbReference>
<dbReference type="PANTHER" id="PTHR25462">
    <property type="entry name" value="BONUS, ISOFORM C-RELATED"/>
    <property type="match status" value="1"/>
</dbReference>
<accession>A0ABD3XZW9</accession>
<dbReference type="InterPro" id="IPR001841">
    <property type="entry name" value="Znf_RING"/>
</dbReference>
<dbReference type="AlphaFoldDB" id="A0ABD3XZW9"/>
<dbReference type="PROSITE" id="PS50119">
    <property type="entry name" value="ZF_BBOX"/>
    <property type="match status" value="1"/>
</dbReference>
<keyword evidence="3" id="KW-0862">Zinc</keyword>
<dbReference type="SMART" id="SM00184">
    <property type="entry name" value="RING"/>
    <property type="match status" value="1"/>
</dbReference>
<name>A0ABD3XZW9_SINWO</name>
<proteinExistence type="predicted"/>
<evidence type="ECO:0000313" key="8">
    <source>
        <dbReference type="Proteomes" id="UP001634394"/>
    </source>
</evidence>
<dbReference type="Pfam" id="PF00643">
    <property type="entry name" value="zf-B_box"/>
    <property type="match status" value="1"/>
</dbReference>
<dbReference type="EMBL" id="JBJQND010000001">
    <property type="protein sequence ID" value="KAL3890620.1"/>
    <property type="molecule type" value="Genomic_DNA"/>
</dbReference>
<comment type="caution">
    <text evidence="7">The sequence shown here is derived from an EMBL/GenBank/DDBJ whole genome shotgun (WGS) entry which is preliminary data.</text>
</comment>
<evidence type="ECO:0000256" key="4">
    <source>
        <dbReference type="PROSITE-ProRule" id="PRU00024"/>
    </source>
</evidence>
<gene>
    <name evidence="7" type="ORF">ACJMK2_002902</name>
</gene>
<protein>
    <submittedName>
        <fullName evidence="7">Uncharacterized protein</fullName>
    </submittedName>
</protein>
<evidence type="ECO:0000259" key="5">
    <source>
        <dbReference type="PROSITE" id="PS50089"/>
    </source>
</evidence>
<reference evidence="7 8" key="1">
    <citation type="submission" date="2024-11" db="EMBL/GenBank/DDBJ databases">
        <title>Chromosome-level genome assembly of the freshwater bivalve Anodonta woodiana.</title>
        <authorList>
            <person name="Chen X."/>
        </authorList>
    </citation>
    <scope>NUCLEOTIDE SEQUENCE [LARGE SCALE GENOMIC DNA]</scope>
    <source>
        <strain evidence="7">MN2024</strain>
        <tissue evidence="7">Gills</tissue>
    </source>
</reference>
<dbReference type="PANTHER" id="PTHR25462:SF296">
    <property type="entry name" value="MEIOTIC P26, ISOFORM F"/>
    <property type="match status" value="1"/>
</dbReference>
<keyword evidence="8" id="KW-1185">Reference proteome</keyword>
<evidence type="ECO:0000256" key="3">
    <source>
        <dbReference type="ARBA" id="ARBA00022833"/>
    </source>
</evidence>
<dbReference type="InterPro" id="IPR047153">
    <property type="entry name" value="TRIM45/56/19-like"/>
</dbReference>
<feature type="domain" description="B box-type" evidence="6">
    <location>
        <begin position="155"/>
        <end position="199"/>
    </location>
</feature>
<dbReference type="Gene3D" id="3.30.160.60">
    <property type="entry name" value="Classic Zinc Finger"/>
    <property type="match status" value="1"/>
</dbReference>
<dbReference type="Proteomes" id="UP001634394">
    <property type="component" value="Unassembled WGS sequence"/>
</dbReference>
<dbReference type="Gene3D" id="3.30.40.10">
    <property type="entry name" value="Zinc/RING finger domain, C3HC4 (zinc finger)"/>
    <property type="match status" value="1"/>
</dbReference>
<dbReference type="InterPro" id="IPR013083">
    <property type="entry name" value="Znf_RING/FYVE/PHD"/>
</dbReference>
<dbReference type="PROSITE" id="PS00518">
    <property type="entry name" value="ZF_RING_1"/>
    <property type="match status" value="1"/>
</dbReference>
<dbReference type="InterPro" id="IPR000315">
    <property type="entry name" value="Znf_B-box"/>
</dbReference>
<evidence type="ECO:0000256" key="2">
    <source>
        <dbReference type="ARBA" id="ARBA00022771"/>
    </source>
</evidence>
<keyword evidence="2 4" id="KW-0863">Zinc-finger</keyword>
<dbReference type="Pfam" id="PF00097">
    <property type="entry name" value="zf-C3HC4"/>
    <property type="match status" value="1"/>
</dbReference>
<evidence type="ECO:0000259" key="6">
    <source>
        <dbReference type="PROSITE" id="PS50119"/>
    </source>
</evidence>
<keyword evidence="1" id="KW-0479">Metal-binding</keyword>
<dbReference type="CDD" id="cd19757">
    <property type="entry name" value="Bbox1"/>
    <property type="match status" value="1"/>
</dbReference>
<evidence type="ECO:0000313" key="7">
    <source>
        <dbReference type="EMBL" id="KAL3890620.1"/>
    </source>
</evidence>
<evidence type="ECO:0000256" key="1">
    <source>
        <dbReference type="ARBA" id="ARBA00022723"/>
    </source>
</evidence>
<dbReference type="PROSITE" id="PS50089">
    <property type="entry name" value="ZF_RING_2"/>
    <property type="match status" value="1"/>
</dbReference>
<dbReference type="InterPro" id="IPR017907">
    <property type="entry name" value="Znf_RING_CS"/>
</dbReference>
<feature type="domain" description="RING-type" evidence="5">
    <location>
        <begin position="9"/>
        <end position="52"/>
    </location>
</feature>
<dbReference type="InterPro" id="IPR018957">
    <property type="entry name" value="Znf_C3HC4_RING-type"/>
</dbReference>
<sequence>MAAASPQVCCICKDSFKSPKLIPCNHSFCYKCLDDYVRVNLHNGRFNCPLCRTSVTLPKEGVSGFESRVYSKDCDSLKTFEQKNTKEISVSDTYECEKYACDICGPNSIACFRCLDCEENFCQVCSNMHEKLKATRHHKISDLGTLDRKTKGTIRQRIFCEKHPEEEIKLVCQKCNVLMCVLCKAVNHDTHSSKTVADAAVQVQKILQATITDCTVELRRLKVCLQTGEEIEKRINDAEQQEIQAVECQLLQLYTLFNQEAVKLTDKIKFIYGELRKENVAFRSGVQNKVTLCFTAHENAAKLISQGTDIEKVQKGLILQQQIVEAYSKTAPSPPRLERKIFSPFAGRQRNFGSFLGNVQDSTKVDQVSINFHF</sequence>
<dbReference type="SUPFAM" id="SSF57845">
    <property type="entry name" value="B-box zinc-binding domain"/>
    <property type="match status" value="1"/>
</dbReference>